<organism evidence="4 5">
    <name type="scientific">Aporhodopirellula aestuarii</name>
    <dbReference type="NCBI Taxonomy" id="2950107"/>
    <lineage>
        <taxon>Bacteria</taxon>
        <taxon>Pseudomonadati</taxon>
        <taxon>Planctomycetota</taxon>
        <taxon>Planctomycetia</taxon>
        <taxon>Pirellulales</taxon>
        <taxon>Pirellulaceae</taxon>
        <taxon>Aporhodopirellula</taxon>
    </lineage>
</organism>
<evidence type="ECO:0000313" key="5">
    <source>
        <dbReference type="Proteomes" id="UP001202961"/>
    </source>
</evidence>
<reference evidence="4 5" key="1">
    <citation type="journal article" date="2022" name="Syst. Appl. Microbiol.">
        <title>Rhodopirellula aestuarii sp. nov., a novel member of the genus Rhodopirellula isolated from brackish sediments collected in the Tagus River estuary, Portugal.</title>
        <authorList>
            <person name="Vitorino I.R."/>
            <person name="Klimek D."/>
            <person name="Calusinska M."/>
            <person name="Lobo-da-Cunha A."/>
            <person name="Vasconcelos V."/>
            <person name="Lage O.M."/>
        </authorList>
    </citation>
    <scope>NUCLEOTIDE SEQUENCE [LARGE SCALE GENOMIC DNA]</scope>
    <source>
        <strain evidence="4 5">ICT_H3.1</strain>
    </source>
</reference>
<feature type="domain" description="Ketoreductase" evidence="3">
    <location>
        <begin position="7"/>
        <end position="194"/>
    </location>
</feature>
<dbReference type="InterPro" id="IPR020904">
    <property type="entry name" value="Sc_DH/Rdtase_CS"/>
</dbReference>
<dbReference type="InterPro" id="IPR057326">
    <property type="entry name" value="KR_dom"/>
</dbReference>
<evidence type="ECO:0000256" key="2">
    <source>
        <dbReference type="ARBA" id="ARBA00023002"/>
    </source>
</evidence>
<comment type="caution">
    <text evidence="4">The sequence shown here is derived from an EMBL/GenBank/DDBJ whole genome shotgun (WGS) entry which is preliminary data.</text>
</comment>
<dbReference type="InterPro" id="IPR002347">
    <property type="entry name" value="SDR_fam"/>
</dbReference>
<name>A0ABT0UA01_9BACT</name>
<proteinExistence type="inferred from homology"/>
<evidence type="ECO:0000259" key="3">
    <source>
        <dbReference type="SMART" id="SM00822"/>
    </source>
</evidence>
<keyword evidence="5" id="KW-1185">Reference proteome</keyword>
<dbReference type="PRINTS" id="PR00081">
    <property type="entry name" value="GDHRDH"/>
</dbReference>
<dbReference type="Pfam" id="PF13561">
    <property type="entry name" value="adh_short_C2"/>
    <property type="match status" value="1"/>
</dbReference>
<dbReference type="EMBL" id="JAMQBK010000060">
    <property type="protein sequence ID" value="MCM2373223.1"/>
    <property type="molecule type" value="Genomic_DNA"/>
</dbReference>
<keyword evidence="2" id="KW-0560">Oxidoreductase</keyword>
<comment type="similarity">
    <text evidence="1">Belongs to the short-chain dehydrogenases/reductases (SDR) family.</text>
</comment>
<dbReference type="PANTHER" id="PTHR43639">
    <property type="entry name" value="OXIDOREDUCTASE, SHORT-CHAIN DEHYDROGENASE/REDUCTASE FAMILY (AFU_ORTHOLOGUE AFUA_5G02870)"/>
    <property type="match status" value="1"/>
</dbReference>
<protein>
    <submittedName>
        <fullName evidence="4">SDR family oxidoreductase</fullName>
    </submittedName>
</protein>
<dbReference type="CDD" id="cd05233">
    <property type="entry name" value="SDR_c"/>
    <property type="match status" value="1"/>
</dbReference>
<dbReference type="Gene3D" id="3.40.50.720">
    <property type="entry name" value="NAD(P)-binding Rossmann-like Domain"/>
    <property type="match status" value="1"/>
</dbReference>
<evidence type="ECO:0000313" key="4">
    <source>
        <dbReference type="EMBL" id="MCM2373223.1"/>
    </source>
</evidence>
<dbReference type="InterPro" id="IPR036291">
    <property type="entry name" value="NAD(P)-bd_dom_sf"/>
</dbReference>
<dbReference type="SMART" id="SM00822">
    <property type="entry name" value="PKS_KR"/>
    <property type="match status" value="1"/>
</dbReference>
<gene>
    <name evidence="4" type="ORF">NB063_21640</name>
</gene>
<dbReference type="Proteomes" id="UP001202961">
    <property type="component" value="Unassembled WGS sequence"/>
</dbReference>
<dbReference type="PRINTS" id="PR00080">
    <property type="entry name" value="SDRFAMILY"/>
</dbReference>
<sequence>MNLSDRPVALVTGAATGVGRACAMQFARRGFAVVVNYSRSKAEADQTANDIEALGVPVSVVQADVSVESEVQSMLDQVRNQYGRLDCLVNNAAATEFVEHSDLDAMTVAAWDRILGVNLKGPFFVTRAAAKLLAEGEGGSVVNVSSVAGFTGAGSCIAYCASKGGLNTMTKSLARALGPKIRVNAVCPGPIDSRWIREGNPNWDLTEMVANYPIPQPSQPDDIADAVLFFAIGTKVTTGQLLAVDGGQMLTIQ</sequence>
<dbReference type="PROSITE" id="PS00061">
    <property type="entry name" value="ADH_SHORT"/>
    <property type="match status" value="1"/>
</dbReference>
<accession>A0ABT0UA01</accession>
<evidence type="ECO:0000256" key="1">
    <source>
        <dbReference type="ARBA" id="ARBA00006484"/>
    </source>
</evidence>
<dbReference type="SUPFAM" id="SSF51735">
    <property type="entry name" value="NAD(P)-binding Rossmann-fold domains"/>
    <property type="match status" value="1"/>
</dbReference>
<dbReference type="RefSeq" id="WP_250930898.1">
    <property type="nucleotide sequence ID" value="NZ_JAMQBK010000060.1"/>
</dbReference>
<dbReference type="PANTHER" id="PTHR43639:SF1">
    <property type="entry name" value="SHORT-CHAIN DEHYDROGENASE_REDUCTASE FAMILY PROTEIN"/>
    <property type="match status" value="1"/>
</dbReference>